<evidence type="ECO:0000313" key="3">
    <source>
        <dbReference type="Proteomes" id="UP000177060"/>
    </source>
</evidence>
<feature type="region of interest" description="Disordered" evidence="1">
    <location>
        <begin position="51"/>
        <end position="97"/>
    </location>
</feature>
<accession>A0A1F8BED3</accession>
<reference evidence="2 3" key="1">
    <citation type="journal article" date="2016" name="Nat. Commun.">
        <title>Thousands of microbial genomes shed light on interconnected biogeochemical processes in an aquifer system.</title>
        <authorList>
            <person name="Anantharaman K."/>
            <person name="Brown C.T."/>
            <person name="Hug L.A."/>
            <person name="Sharon I."/>
            <person name="Castelle C.J."/>
            <person name="Probst A.J."/>
            <person name="Thomas B.C."/>
            <person name="Singh A."/>
            <person name="Wilkins M.J."/>
            <person name="Karaoz U."/>
            <person name="Brodie E.L."/>
            <person name="Williams K.H."/>
            <person name="Hubbard S.S."/>
            <person name="Banfield J.F."/>
        </authorList>
    </citation>
    <scope>NUCLEOTIDE SEQUENCE [LARGE SCALE GENOMIC DNA]</scope>
</reference>
<dbReference type="Proteomes" id="UP000177060">
    <property type="component" value="Unassembled WGS sequence"/>
</dbReference>
<name>A0A1F8BED3_9BACT</name>
<protein>
    <submittedName>
        <fullName evidence="2">Uncharacterized protein</fullName>
    </submittedName>
</protein>
<sequence length="97" mass="10642">MNKFGSFKKKLTGRLTKSQAIVLVLIITLLLSFPSATFAKKVYSSTLNQLPVTPPVKPSLPTPPKRPVTPPVRPIPPKSPVTPPIPFPFKTPSPFQR</sequence>
<gene>
    <name evidence="2" type="ORF">A3A52_02000</name>
</gene>
<dbReference type="AlphaFoldDB" id="A0A1F8BED3"/>
<evidence type="ECO:0000313" key="2">
    <source>
        <dbReference type="EMBL" id="OGM62009.1"/>
    </source>
</evidence>
<organism evidence="2 3">
    <name type="scientific">Candidatus Woesebacteria bacterium RIFCSPLOWO2_01_FULL_39_14</name>
    <dbReference type="NCBI Taxonomy" id="1802518"/>
    <lineage>
        <taxon>Bacteria</taxon>
        <taxon>Candidatus Woeseibacteriota</taxon>
    </lineage>
</organism>
<dbReference type="EMBL" id="MGHE01000034">
    <property type="protein sequence ID" value="OGM62009.1"/>
    <property type="molecule type" value="Genomic_DNA"/>
</dbReference>
<evidence type="ECO:0000256" key="1">
    <source>
        <dbReference type="SAM" id="MobiDB-lite"/>
    </source>
</evidence>
<comment type="caution">
    <text evidence="2">The sequence shown here is derived from an EMBL/GenBank/DDBJ whole genome shotgun (WGS) entry which is preliminary data.</text>
</comment>
<proteinExistence type="predicted"/>
<feature type="compositionally biased region" description="Pro residues" evidence="1">
    <location>
        <begin position="52"/>
        <end position="91"/>
    </location>
</feature>